<keyword evidence="2" id="KW-1133">Transmembrane helix</keyword>
<feature type="compositionally biased region" description="Polar residues" evidence="1">
    <location>
        <begin position="464"/>
        <end position="501"/>
    </location>
</feature>
<feature type="region of interest" description="Disordered" evidence="1">
    <location>
        <begin position="262"/>
        <end position="303"/>
    </location>
</feature>
<feature type="transmembrane region" description="Helical" evidence="2">
    <location>
        <begin position="27"/>
        <end position="46"/>
    </location>
</feature>
<dbReference type="Proteomes" id="UP000242188">
    <property type="component" value="Unassembled WGS sequence"/>
</dbReference>
<proteinExistence type="predicted"/>
<keyword evidence="2" id="KW-0812">Transmembrane</keyword>
<feature type="compositionally biased region" description="Polar residues" evidence="1">
    <location>
        <begin position="290"/>
        <end position="303"/>
    </location>
</feature>
<accession>A0A210PSU0</accession>
<organism evidence="3 4">
    <name type="scientific">Mizuhopecten yessoensis</name>
    <name type="common">Japanese scallop</name>
    <name type="synonym">Patinopecten yessoensis</name>
    <dbReference type="NCBI Taxonomy" id="6573"/>
    <lineage>
        <taxon>Eukaryota</taxon>
        <taxon>Metazoa</taxon>
        <taxon>Spiralia</taxon>
        <taxon>Lophotrochozoa</taxon>
        <taxon>Mollusca</taxon>
        <taxon>Bivalvia</taxon>
        <taxon>Autobranchia</taxon>
        <taxon>Pteriomorphia</taxon>
        <taxon>Pectinida</taxon>
        <taxon>Pectinoidea</taxon>
        <taxon>Pectinidae</taxon>
        <taxon>Mizuhopecten</taxon>
    </lineage>
</organism>
<feature type="compositionally biased region" description="Polar residues" evidence="1">
    <location>
        <begin position="214"/>
        <end position="223"/>
    </location>
</feature>
<sequence length="528" mass="57266">MSRRHFIRKSLIMGEQEAFDMKERKRLFKVILTLLAYIVILCSILSKSALQKQLRFKHSFGEAALLLLWNSGDVEKHPGPPLNVMKTIRELVTRLVKEVQGKKVVDWATAPPGWDENVVSFQDINKLKDSDNEEKYAMFYEALDACIKMSGHVPDWCVEEMTYVETGNVPELHKCQTVRKVRELLAQHSPADREDIIRRVRYPRQGGSVPAQAVKTTNRNQQSRQDKCPFNVPGYRPISSIKESGTARKIAEGCIAQSKNAGKYQSGNHQTITKKRSATTTTVQPAPKQARTSAVNTSTRQATSTIVRPNTASAAISIATSTQPALIVSLDSQSATPTIVTTSTSVATNTGASLQIAQNLVVASSNVSQIGRSGQPTTQLAQNTGPSRTNNGFGLINLICAQPVASATASSKRLPATSTIVRPTSSTDSAVVTACYTGSHSSTFCTSRASNNISTGTLPSTVQVSQHLNQDGQQSNDTSTGTQPNAAKNRQQPNHGGQPSNLIRLPSDDLGDLGFHRMLILISLSSKS</sequence>
<feature type="region of interest" description="Disordered" evidence="1">
    <location>
        <begin position="206"/>
        <end position="235"/>
    </location>
</feature>
<reference evidence="3 4" key="1">
    <citation type="journal article" date="2017" name="Nat. Ecol. Evol.">
        <title>Scallop genome provides insights into evolution of bilaterian karyotype and development.</title>
        <authorList>
            <person name="Wang S."/>
            <person name="Zhang J."/>
            <person name="Jiao W."/>
            <person name="Li J."/>
            <person name="Xun X."/>
            <person name="Sun Y."/>
            <person name="Guo X."/>
            <person name="Huan P."/>
            <person name="Dong B."/>
            <person name="Zhang L."/>
            <person name="Hu X."/>
            <person name="Sun X."/>
            <person name="Wang J."/>
            <person name="Zhao C."/>
            <person name="Wang Y."/>
            <person name="Wang D."/>
            <person name="Huang X."/>
            <person name="Wang R."/>
            <person name="Lv J."/>
            <person name="Li Y."/>
            <person name="Zhang Z."/>
            <person name="Liu B."/>
            <person name="Lu W."/>
            <person name="Hui Y."/>
            <person name="Liang J."/>
            <person name="Zhou Z."/>
            <person name="Hou R."/>
            <person name="Li X."/>
            <person name="Liu Y."/>
            <person name="Li H."/>
            <person name="Ning X."/>
            <person name="Lin Y."/>
            <person name="Zhao L."/>
            <person name="Xing Q."/>
            <person name="Dou J."/>
            <person name="Li Y."/>
            <person name="Mao J."/>
            <person name="Guo H."/>
            <person name="Dou H."/>
            <person name="Li T."/>
            <person name="Mu C."/>
            <person name="Jiang W."/>
            <person name="Fu Q."/>
            <person name="Fu X."/>
            <person name="Miao Y."/>
            <person name="Liu J."/>
            <person name="Yu Q."/>
            <person name="Li R."/>
            <person name="Liao H."/>
            <person name="Li X."/>
            <person name="Kong Y."/>
            <person name="Jiang Z."/>
            <person name="Chourrout D."/>
            <person name="Li R."/>
            <person name="Bao Z."/>
        </authorList>
    </citation>
    <scope>NUCLEOTIDE SEQUENCE [LARGE SCALE GENOMIC DNA]</scope>
    <source>
        <strain evidence="3 4">PY_sf001</strain>
    </source>
</reference>
<feature type="region of interest" description="Disordered" evidence="1">
    <location>
        <begin position="464"/>
        <end position="505"/>
    </location>
</feature>
<evidence type="ECO:0000256" key="1">
    <source>
        <dbReference type="SAM" id="MobiDB-lite"/>
    </source>
</evidence>
<evidence type="ECO:0000256" key="2">
    <source>
        <dbReference type="SAM" id="Phobius"/>
    </source>
</evidence>
<dbReference type="EMBL" id="NEDP02005522">
    <property type="protein sequence ID" value="OWF39548.1"/>
    <property type="molecule type" value="Genomic_DNA"/>
</dbReference>
<dbReference type="AlphaFoldDB" id="A0A210PSU0"/>
<protein>
    <submittedName>
        <fullName evidence="3">Uncharacterized protein</fullName>
    </submittedName>
</protein>
<comment type="caution">
    <text evidence="3">The sequence shown here is derived from an EMBL/GenBank/DDBJ whole genome shotgun (WGS) entry which is preliminary data.</text>
</comment>
<name>A0A210PSU0_MIZYE</name>
<evidence type="ECO:0000313" key="4">
    <source>
        <dbReference type="Proteomes" id="UP000242188"/>
    </source>
</evidence>
<evidence type="ECO:0000313" key="3">
    <source>
        <dbReference type="EMBL" id="OWF39548.1"/>
    </source>
</evidence>
<gene>
    <name evidence="3" type="ORF">KP79_PYT23316</name>
</gene>
<keyword evidence="4" id="KW-1185">Reference proteome</keyword>
<keyword evidence="2" id="KW-0472">Membrane</keyword>